<keyword evidence="1" id="KW-1133">Transmembrane helix</keyword>
<reference evidence="2 3" key="1">
    <citation type="journal article" date="2016" name="MBio">
        <title>Lateral Gene Transfer in a Heavy Metal-Contaminated-Groundwater Microbial Community.</title>
        <authorList>
            <person name="Hemme C.L."/>
            <person name="Green S.J."/>
            <person name="Rishishwar L."/>
            <person name="Prakash O."/>
            <person name="Pettenato A."/>
            <person name="Chakraborty R."/>
            <person name="Deutschbauer A.M."/>
            <person name="Van Nostrand J.D."/>
            <person name="Wu L."/>
            <person name="He Z."/>
            <person name="Jordan I.K."/>
            <person name="Hazen T.C."/>
            <person name="Arkin A.P."/>
            <person name="Kostka J.E."/>
            <person name="Zhou J."/>
        </authorList>
    </citation>
    <scope>NUCLEOTIDE SEQUENCE [LARGE SCALE GENOMIC DNA]</scope>
    <source>
        <strain evidence="2 3">FW104-T7</strain>
    </source>
</reference>
<dbReference type="RefSeq" id="WP_008433695.1">
    <property type="nucleotide sequence ID" value="NZ_LVJS01000044.1"/>
</dbReference>
<evidence type="ECO:0000313" key="2">
    <source>
        <dbReference type="EMBL" id="KZC23459.1"/>
    </source>
</evidence>
<dbReference type="STRING" id="416169.RHOFW104T7_13405"/>
<dbReference type="Proteomes" id="UP000076131">
    <property type="component" value="Unassembled WGS sequence"/>
</dbReference>
<evidence type="ECO:0000313" key="3">
    <source>
        <dbReference type="Proteomes" id="UP000076131"/>
    </source>
</evidence>
<keyword evidence="1" id="KW-0812">Transmembrane</keyword>
<comment type="caution">
    <text evidence="2">The sequence shown here is derived from an EMBL/GenBank/DDBJ whole genome shotgun (WGS) entry which is preliminary data.</text>
</comment>
<accession>A0A154QGT3</accession>
<gene>
    <name evidence="2" type="ORF">RHOFW104T7_13405</name>
</gene>
<name>A0A154QGT3_9GAMM</name>
<protein>
    <submittedName>
        <fullName evidence="2">Uncharacterized protein</fullName>
    </submittedName>
</protein>
<dbReference type="AlphaFoldDB" id="A0A154QGT3"/>
<organism evidence="2 3">
    <name type="scientific">Rhodanobacter thiooxydans</name>
    <dbReference type="NCBI Taxonomy" id="416169"/>
    <lineage>
        <taxon>Bacteria</taxon>
        <taxon>Pseudomonadati</taxon>
        <taxon>Pseudomonadota</taxon>
        <taxon>Gammaproteobacteria</taxon>
        <taxon>Lysobacterales</taxon>
        <taxon>Rhodanobacteraceae</taxon>
        <taxon>Rhodanobacter</taxon>
    </lineage>
</organism>
<evidence type="ECO:0000256" key="1">
    <source>
        <dbReference type="SAM" id="Phobius"/>
    </source>
</evidence>
<dbReference type="eggNOG" id="ENOG5031E2K">
    <property type="taxonomic scope" value="Bacteria"/>
</dbReference>
<proteinExistence type="predicted"/>
<feature type="transmembrane region" description="Helical" evidence="1">
    <location>
        <begin position="21"/>
        <end position="52"/>
    </location>
</feature>
<keyword evidence="1" id="KW-0472">Membrane</keyword>
<dbReference type="EMBL" id="LVJS01000044">
    <property type="protein sequence ID" value="KZC23459.1"/>
    <property type="molecule type" value="Genomic_DNA"/>
</dbReference>
<sequence>MRFVLPLHHRPRHPLARALSLLLGIAVLGVLLVFGLVVASVLLLGGLVWLAVRQWKLVSTPARPAAARTDARPAVMEGEFVVIRQGRPVTH</sequence>
<keyword evidence="3" id="KW-1185">Reference proteome</keyword>